<reference evidence="1 2" key="1">
    <citation type="submission" date="2020-08" db="EMBL/GenBank/DDBJ databases">
        <title>Exploring microbial biodiversity for novel pathways involved in the catabolism of aromatic compounds derived from lignin.</title>
        <authorList>
            <person name="Elkins J."/>
        </authorList>
    </citation>
    <scope>NUCLEOTIDE SEQUENCE [LARGE SCALE GENOMIC DNA]</scope>
    <source>
        <strain evidence="1 2">B1D3A</strain>
    </source>
</reference>
<sequence length="117" mass="12913">MDVQINSDNVTDFRSDKVQTAEDQIRSRLDRFSRRLTRVELHLRDHDGPQTRTADGLEAMLEARPAGGQPLAVSHKAREPLEALGGALAKLVARLDSAFGKADRVRVGHERSAPMTS</sequence>
<evidence type="ECO:0000313" key="2">
    <source>
        <dbReference type="Proteomes" id="UP001138540"/>
    </source>
</evidence>
<gene>
    <name evidence="1" type="ORF">HNP60_000399</name>
</gene>
<evidence type="ECO:0008006" key="3">
    <source>
        <dbReference type="Google" id="ProtNLM"/>
    </source>
</evidence>
<name>A0ABR6NAW7_9SPHN</name>
<accession>A0ABR6NAW7</accession>
<dbReference type="EMBL" id="JACHKA010000001">
    <property type="protein sequence ID" value="MBB5984425.1"/>
    <property type="molecule type" value="Genomic_DNA"/>
</dbReference>
<comment type="caution">
    <text evidence="1">The sequence shown here is derived from an EMBL/GenBank/DDBJ whole genome shotgun (WGS) entry which is preliminary data.</text>
</comment>
<organism evidence="1 2">
    <name type="scientific">Sphingobium lignivorans</name>
    <dbReference type="NCBI Taxonomy" id="2735886"/>
    <lineage>
        <taxon>Bacteria</taxon>
        <taxon>Pseudomonadati</taxon>
        <taxon>Pseudomonadota</taxon>
        <taxon>Alphaproteobacteria</taxon>
        <taxon>Sphingomonadales</taxon>
        <taxon>Sphingomonadaceae</taxon>
        <taxon>Sphingobium</taxon>
    </lineage>
</organism>
<dbReference type="Proteomes" id="UP001138540">
    <property type="component" value="Unassembled WGS sequence"/>
</dbReference>
<proteinExistence type="predicted"/>
<dbReference type="RefSeq" id="WP_184149535.1">
    <property type="nucleotide sequence ID" value="NZ_JACHKA010000001.1"/>
</dbReference>
<keyword evidence="2" id="KW-1185">Reference proteome</keyword>
<evidence type="ECO:0000313" key="1">
    <source>
        <dbReference type="EMBL" id="MBB5984425.1"/>
    </source>
</evidence>
<protein>
    <recommendedName>
        <fullName evidence="3">HPF/RaiA family ribosome-associated protein</fullName>
    </recommendedName>
</protein>